<dbReference type="Proteomes" id="UP000770661">
    <property type="component" value="Unassembled WGS sequence"/>
</dbReference>
<dbReference type="OrthoDB" id="8871915at2759"/>
<name>A0A8J5CKP1_CHIOP</name>
<keyword evidence="2" id="KW-1185">Reference proteome</keyword>
<dbReference type="EMBL" id="JACEEZ010020491">
    <property type="protein sequence ID" value="KAG0714495.1"/>
    <property type="molecule type" value="Genomic_DNA"/>
</dbReference>
<evidence type="ECO:0008006" key="3">
    <source>
        <dbReference type="Google" id="ProtNLM"/>
    </source>
</evidence>
<protein>
    <recommendedName>
        <fullName evidence="3">SGNH hydrolase-type esterase domain-containing protein</fullName>
    </recommendedName>
</protein>
<sequence length="122" mass="13777">MVSEACEVNSLLAEHCRKNGWLFIDNWARFFGKDHLYARDGVHLSHRGVGPWATYVGLRRHLEGINRDKMESEIRSVVGTEECLISGIPFALHIKNMRIFTIVPTATSAHYGTLHPCLVTTT</sequence>
<evidence type="ECO:0000313" key="2">
    <source>
        <dbReference type="Proteomes" id="UP000770661"/>
    </source>
</evidence>
<accession>A0A8J5CKP1</accession>
<dbReference type="SUPFAM" id="SSF52266">
    <property type="entry name" value="SGNH hydrolase"/>
    <property type="match status" value="1"/>
</dbReference>
<dbReference type="Gene3D" id="3.40.50.12700">
    <property type="match status" value="1"/>
</dbReference>
<organism evidence="1 2">
    <name type="scientific">Chionoecetes opilio</name>
    <name type="common">Atlantic snow crab</name>
    <name type="synonym">Cancer opilio</name>
    <dbReference type="NCBI Taxonomy" id="41210"/>
    <lineage>
        <taxon>Eukaryota</taxon>
        <taxon>Metazoa</taxon>
        <taxon>Ecdysozoa</taxon>
        <taxon>Arthropoda</taxon>
        <taxon>Crustacea</taxon>
        <taxon>Multicrustacea</taxon>
        <taxon>Malacostraca</taxon>
        <taxon>Eumalacostraca</taxon>
        <taxon>Eucarida</taxon>
        <taxon>Decapoda</taxon>
        <taxon>Pleocyemata</taxon>
        <taxon>Brachyura</taxon>
        <taxon>Eubrachyura</taxon>
        <taxon>Majoidea</taxon>
        <taxon>Majidae</taxon>
        <taxon>Chionoecetes</taxon>
    </lineage>
</organism>
<dbReference type="AlphaFoldDB" id="A0A8J5CKP1"/>
<evidence type="ECO:0000313" key="1">
    <source>
        <dbReference type="EMBL" id="KAG0714495.1"/>
    </source>
</evidence>
<reference evidence="1" key="1">
    <citation type="submission" date="2020-07" db="EMBL/GenBank/DDBJ databases">
        <title>The High-quality genome of the commercially important snow crab, Chionoecetes opilio.</title>
        <authorList>
            <person name="Jeong J.-H."/>
            <person name="Ryu S."/>
        </authorList>
    </citation>
    <scope>NUCLEOTIDE SEQUENCE</scope>
    <source>
        <strain evidence="1">MADBK_172401_WGS</strain>
        <tissue evidence="1">Digestive gland</tissue>
    </source>
</reference>
<comment type="caution">
    <text evidence="1">The sequence shown here is derived from an EMBL/GenBank/DDBJ whole genome shotgun (WGS) entry which is preliminary data.</text>
</comment>
<proteinExistence type="predicted"/>
<gene>
    <name evidence="1" type="ORF">GWK47_014043</name>
</gene>